<protein>
    <submittedName>
        <fullName evidence="10">Uncharacterized protein</fullName>
    </submittedName>
</protein>
<keyword evidence="6" id="KW-0695">RNA-directed DNA polymerase</keyword>
<keyword evidence="3" id="KW-0540">Nuclease</keyword>
<dbReference type="SUPFAM" id="SSF54160">
    <property type="entry name" value="Chromo domain-like"/>
    <property type="match status" value="1"/>
</dbReference>
<accession>A0AAE0H0X6</accession>
<dbReference type="PANTHER" id="PTHR37984:SF5">
    <property type="entry name" value="PROTEIN NYNRIN-LIKE"/>
    <property type="match status" value="1"/>
</dbReference>
<evidence type="ECO:0000256" key="1">
    <source>
        <dbReference type="ARBA" id="ARBA00022679"/>
    </source>
</evidence>
<feature type="region of interest" description="Disordered" evidence="7">
    <location>
        <begin position="229"/>
        <end position="273"/>
    </location>
</feature>
<dbReference type="GO" id="GO:0004519">
    <property type="term" value="F:endonuclease activity"/>
    <property type="evidence" value="ECO:0007669"/>
    <property type="project" value="UniProtKB-KW"/>
</dbReference>
<dbReference type="Proteomes" id="UP001190700">
    <property type="component" value="Unassembled WGS sequence"/>
</dbReference>
<dbReference type="Pfam" id="PF17917">
    <property type="entry name" value="RT_RNaseH"/>
    <property type="match status" value="1"/>
</dbReference>
<dbReference type="GO" id="GO:0016787">
    <property type="term" value="F:hydrolase activity"/>
    <property type="evidence" value="ECO:0007669"/>
    <property type="project" value="UniProtKB-KW"/>
</dbReference>
<dbReference type="SUPFAM" id="SSF53098">
    <property type="entry name" value="Ribonuclease H-like"/>
    <property type="match status" value="1"/>
</dbReference>
<dbReference type="InterPro" id="IPR029063">
    <property type="entry name" value="SAM-dependent_MTases_sf"/>
</dbReference>
<dbReference type="Gene3D" id="3.30.70.270">
    <property type="match status" value="1"/>
</dbReference>
<dbReference type="SMART" id="SM00298">
    <property type="entry name" value="CHROMO"/>
    <property type="match status" value="1"/>
</dbReference>
<feature type="domain" description="Chromo" evidence="8">
    <location>
        <begin position="998"/>
        <end position="1063"/>
    </location>
</feature>
<feature type="region of interest" description="Disordered" evidence="7">
    <location>
        <begin position="335"/>
        <end position="393"/>
    </location>
</feature>
<dbReference type="PANTHER" id="PTHR37984">
    <property type="entry name" value="PROTEIN CBG26694"/>
    <property type="match status" value="1"/>
</dbReference>
<evidence type="ECO:0000256" key="6">
    <source>
        <dbReference type="ARBA" id="ARBA00022918"/>
    </source>
</evidence>
<dbReference type="InterPro" id="IPR000953">
    <property type="entry name" value="Chromo/chromo_shadow_dom"/>
</dbReference>
<dbReference type="Pfam" id="PF17921">
    <property type="entry name" value="Integrase_H2C2"/>
    <property type="match status" value="1"/>
</dbReference>
<feature type="compositionally biased region" description="Basic and acidic residues" evidence="7">
    <location>
        <begin position="360"/>
        <end position="393"/>
    </location>
</feature>
<evidence type="ECO:0000256" key="4">
    <source>
        <dbReference type="ARBA" id="ARBA00022759"/>
    </source>
</evidence>
<dbReference type="PROSITE" id="PS50013">
    <property type="entry name" value="CHROMO_2"/>
    <property type="match status" value="1"/>
</dbReference>
<dbReference type="Pfam" id="PF05869">
    <property type="entry name" value="Dam"/>
    <property type="match status" value="1"/>
</dbReference>
<dbReference type="GO" id="GO:0009007">
    <property type="term" value="F:site-specific DNA-methyltransferase (adenine-specific) activity"/>
    <property type="evidence" value="ECO:0007669"/>
    <property type="project" value="InterPro"/>
</dbReference>
<dbReference type="FunFam" id="3.30.70.270:FF:000020">
    <property type="entry name" value="Transposon Tf2-6 polyprotein-like Protein"/>
    <property type="match status" value="1"/>
</dbReference>
<evidence type="ECO:0000259" key="8">
    <source>
        <dbReference type="PROSITE" id="PS50013"/>
    </source>
</evidence>
<evidence type="ECO:0000259" key="9">
    <source>
        <dbReference type="PROSITE" id="PS50994"/>
    </source>
</evidence>
<evidence type="ECO:0000256" key="7">
    <source>
        <dbReference type="SAM" id="MobiDB-lite"/>
    </source>
</evidence>
<feature type="compositionally biased region" description="Basic and acidic residues" evidence="7">
    <location>
        <begin position="229"/>
        <end position="245"/>
    </location>
</feature>
<dbReference type="GO" id="GO:0015074">
    <property type="term" value="P:DNA integration"/>
    <property type="evidence" value="ECO:0007669"/>
    <property type="project" value="InterPro"/>
</dbReference>
<reference evidence="10 11" key="1">
    <citation type="journal article" date="2015" name="Genome Biol. Evol.">
        <title>Comparative Genomics of a Bacterivorous Green Alga Reveals Evolutionary Causalities and Consequences of Phago-Mixotrophic Mode of Nutrition.</title>
        <authorList>
            <person name="Burns J.A."/>
            <person name="Paasch A."/>
            <person name="Narechania A."/>
            <person name="Kim E."/>
        </authorList>
    </citation>
    <scope>NUCLEOTIDE SEQUENCE [LARGE SCALE GENOMIC DNA]</scope>
    <source>
        <strain evidence="10 11">PLY_AMNH</strain>
    </source>
</reference>
<sequence length="1295" mass="147714">MAKLKFLGHVVGAEGCHPQKDKVEAVKSWPPLKTVIHVRQFLGLAGYYRKYIQGFSELAQPLTRLTKSTVDWTWGEKEQAAQDAIKRVLASAPVLALPDMRAAADGRAPFVVQTDASAVALGGVLMQDLGQGLRPIAFESRQFSPAEQDYGTGERELCALHHCYTVAWRHYLVFTEFKLQGDHRPLEWLMSPGRELSRRQARWYMDLVEVGVPKMEWIPGRMLQVPDALSRRPDYREADPREGLREAGMTDPTTDLPQDPIRPEQPGGRVEPSAAGTALPLLLEGKGVGEEWQDTGCLWLTAVQNLQWAENAWEAFDDSGHSAGDPTVAVVTRAQAAKGATGPEAPERAASPKTSRRTKKGETSAPKDRKRDPSEPMEVEAHHDRSPLTKDVSDREDWKVTDEYFHRFQKQFGEFDVDACCSVGGRNRKVERYWTDCLHESWQGLHVWCNPPYTSKHVPIEAILGKFVEEWRKDPEHTSAVFLLPDFQSRMPRWRRLFRMAGMRIVEVIPTHNSAGIPTKLYESPDGSRHKLPWPVLVVHAPAARRHHARAVSGKREEVPPPAPIRHGEAAQVRDSGDTPTESQFMEALRQEYRRQGPLQETLFKVQAAPHKRTTEFCIVGGVLWRTAAGYYQLVLGEDSPLREVVTKQAHASRTAGHVGRDKTLERIVRRFWWRNQSRDVGCWVATCPTCQAIRPRNTFPDGLLNPHPIPQRLWQVVGMDFVTGLPLTQRGYDAFVAFTCKLSKQVHIAPLNFGDSRSSQVVSRIYFDTVWKHHGAPMKIVSDRDPRFIHDFWQNLQKLMGVKVATTTPYNPRSDGQAGHTNRVIEDMLRSFVENHPEDWDLWCTNVEFAINDSRSESTGFTPFELVCPTPPMTQLDLFLEAALEDSPGVKNRRAGEEARHLTERVKDKETYRKLGPRWLGPLPITERFFSDQQLALPEEDRGAPVAYRLKLPGGWKIHDVFAQHRLRPYKDGSHAFVEREKKVVPRTAVVDGQKEYYVDRILARRVRQVRGKEVVEWKVRWLGLTREHDQWRKLKDLEHGGPLRQLREFEEARIHKEAFDREQADYRRQQQRKAQIALMGEGRGQLTKEEDDWTRAGPPLPGGPLLPHEVFDAESHSYVVKAESIAVAINAQRKFRRPPRILVLFSGTGSVEQAFVDKFADAEVVTVDQDPRSSPTHACPVEKWDEKQYPRGYFDVIWASPPCTEYSTAKTKGTRDLEAADACVRRTLQLIQWFNPKHWFLENPKGRYRFGLRYREVMAPAPAPLECTYCITSAAVYPVPRQLLYDLFKDLLL</sequence>
<evidence type="ECO:0000313" key="11">
    <source>
        <dbReference type="Proteomes" id="UP001190700"/>
    </source>
</evidence>
<evidence type="ECO:0000256" key="2">
    <source>
        <dbReference type="ARBA" id="ARBA00022695"/>
    </source>
</evidence>
<evidence type="ECO:0000313" key="10">
    <source>
        <dbReference type="EMBL" id="KAK3287949.1"/>
    </source>
</evidence>
<dbReference type="SUPFAM" id="SSF56672">
    <property type="entry name" value="DNA/RNA polymerases"/>
    <property type="match status" value="1"/>
</dbReference>
<dbReference type="Gene3D" id="2.40.50.40">
    <property type="match status" value="1"/>
</dbReference>
<keyword evidence="5" id="KW-0378">Hydrolase</keyword>
<dbReference type="GO" id="GO:0009307">
    <property type="term" value="P:DNA restriction-modification system"/>
    <property type="evidence" value="ECO:0007669"/>
    <property type="project" value="InterPro"/>
</dbReference>
<dbReference type="InterPro" id="IPR043128">
    <property type="entry name" value="Rev_trsase/Diguanyl_cyclase"/>
</dbReference>
<dbReference type="InterPro" id="IPR001584">
    <property type="entry name" value="Integrase_cat-core"/>
</dbReference>
<dbReference type="EMBL" id="LGRX02000645">
    <property type="protein sequence ID" value="KAK3287949.1"/>
    <property type="molecule type" value="Genomic_DNA"/>
</dbReference>
<dbReference type="Gene3D" id="3.40.50.150">
    <property type="entry name" value="Vaccinia Virus protein VP39"/>
    <property type="match status" value="1"/>
</dbReference>
<dbReference type="Gene3D" id="3.10.20.370">
    <property type="match status" value="1"/>
</dbReference>
<keyword evidence="1" id="KW-0808">Transferase</keyword>
<dbReference type="GO" id="GO:0003677">
    <property type="term" value="F:DNA binding"/>
    <property type="evidence" value="ECO:0007669"/>
    <property type="project" value="InterPro"/>
</dbReference>
<keyword evidence="11" id="KW-1185">Reference proteome</keyword>
<keyword evidence="4" id="KW-0255">Endonuclease</keyword>
<feature type="region of interest" description="Disordered" evidence="7">
    <location>
        <begin position="549"/>
        <end position="580"/>
    </location>
</feature>
<name>A0AAE0H0X6_9CHLO</name>
<evidence type="ECO:0000256" key="5">
    <source>
        <dbReference type="ARBA" id="ARBA00022801"/>
    </source>
</evidence>
<feature type="domain" description="Integrase catalytic" evidence="9">
    <location>
        <begin position="707"/>
        <end position="872"/>
    </location>
</feature>
<dbReference type="InterPro" id="IPR041588">
    <property type="entry name" value="Integrase_H2C2"/>
</dbReference>
<dbReference type="InterPro" id="IPR008593">
    <property type="entry name" value="Dam_MeTrfase"/>
</dbReference>
<dbReference type="GO" id="GO:0003964">
    <property type="term" value="F:RNA-directed DNA polymerase activity"/>
    <property type="evidence" value="ECO:0007669"/>
    <property type="project" value="UniProtKB-KW"/>
</dbReference>
<dbReference type="InterPro" id="IPR012337">
    <property type="entry name" value="RNaseH-like_sf"/>
</dbReference>
<comment type="caution">
    <text evidence="10">The sequence shown here is derived from an EMBL/GenBank/DDBJ whole genome shotgun (WGS) entry which is preliminary data.</text>
</comment>
<dbReference type="InterPro" id="IPR016197">
    <property type="entry name" value="Chromo-like_dom_sf"/>
</dbReference>
<dbReference type="PROSITE" id="PS50994">
    <property type="entry name" value="INTEGRASE"/>
    <property type="match status" value="1"/>
</dbReference>
<evidence type="ECO:0000256" key="3">
    <source>
        <dbReference type="ARBA" id="ARBA00022722"/>
    </source>
</evidence>
<dbReference type="Gene3D" id="3.30.420.10">
    <property type="entry name" value="Ribonuclease H-like superfamily/Ribonuclease H"/>
    <property type="match status" value="1"/>
</dbReference>
<dbReference type="InterPro" id="IPR043502">
    <property type="entry name" value="DNA/RNA_pol_sf"/>
</dbReference>
<dbReference type="InterPro" id="IPR036397">
    <property type="entry name" value="RNaseH_sf"/>
</dbReference>
<keyword evidence="2" id="KW-0548">Nucleotidyltransferase</keyword>
<dbReference type="Gene3D" id="1.10.340.70">
    <property type="match status" value="1"/>
</dbReference>
<dbReference type="InterPro" id="IPR041373">
    <property type="entry name" value="RT_RNaseH"/>
</dbReference>
<dbReference type="InterPro" id="IPR050951">
    <property type="entry name" value="Retrovirus_Pol_polyprotein"/>
</dbReference>
<dbReference type="CDD" id="cd09274">
    <property type="entry name" value="RNase_HI_RT_Ty3"/>
    <property type="match status" value="1"/>
</dbReference>
<gene>
    <name evidence="10" type="ORF">CYMTET_4557</name>
</gene>
<proteinExistence type="predicted"/>
<dbReference type="SUPFAM" id="SSF53335">
    <property type="entry name" value="S-adenosyl-L-methionine-dependent methyltransferases"/>
    <property type="match status" value="1"/>
</dbReference>
<organism evidence="10 11">
    <name type="scientific">Cymbomonas tetramitiformis</name>
    <dbReference type="NCBI Taxonomy" id="36881"/>
    <lineage>
        <taxon>Eukaryota</taxon>
        <taxon>Viridiplantae</taxon>
        <taxon>Chlorophyta</taxon>
        <taxon>Pyramimonadophyceae</taxon>
        <taxon>Pyramimonadales</taxon>
        <taxon>Pyramimonadaceae</taxon>
        <taxon>Cymbomonas</taxon>
    </lineage>
</organism>